<protein>
    <submittedName>
        <fullName evidence="4">DUF4115 domain-containing protein</fullName>
    </submittedName>
</protein>
<keyword evidence="2" id="KW-0472">Membrane</keyword>
<evidence type="ECO:0000313" key="5">
    <source>
        <dbReference type="Proteomes" id="UP000476030"/>
    </source>
</evidence>
<sequence length="467" mass="49465">MTRDSNRRNVVKQPNLFSRNAAKENRLSFKATDENIDLAEESPFTVGAQLRAAREAKGLSLHQVADILRLKASQVHALEEGNFSSLPGQTFVTGFLRSYANLLDLDAVAIVELYKHEEGGGLHVPSLAFPEPTSGGRIPGAGILLGTFVVALVLLAGWFLYQESESIDFERVAELPEHLASKVRDLEDFGSENTPDARGLDNGVQGPQNITEIPLQTSIEPPEIKVGENTDLETLKEDVAASNPDEVTTQVEVASDTLEGSNPQVTEPIASRESEGTAVASSDSSEALTASETAEATINEGASIAADTSQAASPDETQIATVAETTEEEAAVPPVSEPPAESVGAYPQDTLASASVDQLESTEAPESPLPRTFGVENADVRVVLRATAESWVEVKAADQKPVLSRVLKPGDVYMAPNSPDLLLTTGNAGGLEIRVDGKEIRSLGGTGTILRGVPLLAESLLENNGLQ</sequence>
<dbReference type="SUPFAM" id="SSF47413">
    <property type="entry name" value="lambda repressor-like DNA-binding domains"/>
    <property type="match status" value="1"/>
</dbReference>
<keyword evidence="2" id="KW-0812">Transmembrane</keyword>
<evidence type="ECO:0000259" key="3">
    <source>
        <dbReference type="PROSITE" id="PS50943"/>
    </source>
</evidence>
<feature type="region of interest" description="Disordered" evidence="1">
    <location>
        <begin position="325"/>
        <end position="345"/>
    </location>
</feature>
<accession>A0A6L8W394</accession>
<dbReference type="Pfam" id="PF13464">
    <property type="entry name" value="RodZ_C"/>
    <property type="match status" value="1"/>
</dbReference>
<evidence type="ECO:0000256" key="1">
    <source>
        <dbReference type="SAM" id="MobiDB-lite"/>
    </source>
</evidence>
<dbReference type="InterPro" id="IPR050400">
    <property type="entry name" value="Bact_Cytoskel_RodZ"/>
</dbReference>
<dbReference type="RefSeq" id="WP_161313506.1">
    <property type="nucleotide sequence ID" value="NZ_WTUW01000001.1"/>
</dbReference>
<dbReference type="CDD" id="cd00093">
    <property type="entry name" value="HTH_XRE"/>
    <property type="match status" value="1"/>
</dbReference>
<dbReference type="InterPro" id="IPR001387">
    <property type="entry name" value="Cro/C1-type_HTH"/>
</dbReference>
<evidence type="ECO:0000313" key="4">
    <source>
        <dbReference type="EMBL" id="MZR29012.1"/>
    </source>
</evidence>
<dbReference type="InterPro" id="IPR025194">
    <property type="entry name" value="RodZ-like_C"/>
</dbReference>
<evidence type="ECO:0000256" key="2">
    <source>
        <dbReference type="SAM" id="Phobius"/>
    </source>
</evidence>
<dbReference type="PANTHER" id="PTHR34475:SF1">
    <property type="entry name" value="CYTOSKELETON PROTEIN RODZ"/>
    <property type="match status" value="1"/>
</dbReference>
<feature type="domain" description="HTH cro/C1-type" evidence="3">
    <location>
        <begin position="50"/>
        <end position="82"/>
    </location>
</feature>
<dbReference type="Gene3D" id="1.10.260.40">
    <property type="entry name" value="lambda repressor-like DNA-binding domains"/>
    <property type="match status" value="1"/>
</dbReference>
<feature type="compositionally biased region" description="Low complexity" evidence="1">
    <location>
        <begin position="331"/>
        <end position="343"/>
    </location>
</feature>
<feature type="transmembrane region" description="Helical" evidence="2">
    <location>
        <begin position="141"/>
        <end position="161"/>
    </location>
</feature>
<reference evidence="4 5" key="1">
    <citation type="submission" date="2019-12" db="EMBL/GenBank/DDBJ databases">
        <title>Snethiella sp. nov. sp. isolated from sea sand.</title>
        <authorList>
            <person name="Kim J."/>
            <person name="Jeong S.E."/>
            <person name="Jung H.S."/>
            <person name="Jeon C.O."/>
        </authorList>
    </citation>
    <scope>NUCLEOTIDE SEQUENCE [LARGE SCALE GENOMIC DNA]</scope>
    <source>
        <strain evidence="4 5">DP05</strain>
    </source>
</reference>
<dbReference type="PANTHER" id="PTHR34475">
    <property type="match status" value="1"/>
</dbReference>
<dbReference type="SMART" id="SM00530">
    <property type="entry name" value="HTH_XRE"/>
    <property type="match status" value="1"/>
</dbReference>
<feature type="compositionally biased region" description="Polar residues" evidence="1">
    <location>
        <begin position="255"/>
        <end position="265"/>
    </location>
</feature>
<keyword evidence="5" id="KW-1185">Reference proteome</keyword>
<dbReference type="Proteomes" id="UP000476030">
    <property type="component" value="Unassembled WGS sequence"/>
</dbReference>
<dbReference type="PROSITE" id="PS50943">
    <property type="entry name" value="HTH_CROC1"/>
    <property type="match status" value="1"/>
</dbReference>
<feature type="region of interest" description="Disordered" evidence="1">
    <location>
        <begin position="255"/>
        <end position="293"/>
    </location>
</feature>
<organism evidence="4 5">
    <name type="scientific">Sneathiella litorea</name>
    <dbReference type="NCBI Taxonomy" id="2606216"/>
    <lineage>
        <taxon>Bacteria</taxon>
        <taxon>Pseudomonadati</taxon>
        <taxon>Pseudomonadota</taxon>
        <taxon>Alphaproteobacteria</taxon>
        <taxon>Sneathiellales</taxon>
        <taxon>Sneathiellaceae</taxon>
        <taxon>Sneathiella</taxon>
    </lineage>
</organism>
<dbReference type="GO" id="GO:0003677">
    <property type="term" value="F:DNA binding"/>
    <property type="evidence" value="ECO:0007669"/>
    <property type="project" value="InterPro"/>
</dbReference>
<keyword evidence="2" id="KW-1133">Transmembrane helix</keyword>
<feature type="compositionally biased region" description="Low complexity" evidence="1">
    <location>
        <begin position="280"/>
        <end position="293"/>
    </location>
</feature>
<proteinExistence type="predicted"/>
<comment type="caution">
    <text evidence="4">The sequence shown here is derived from an EMBL/GenBank/DDBJ whole genome shotgun (WGS) entry which is preliminary data.</text>
</comment>
<dbReference type="AlphaFoldDB" id="A0A6L8W394"/>
<feature type="region of interest" description="Disordered" evidence="1">
    <location>
        <begin position="188"/>
        <end position="208"/>
    </location>
</feature>
<name>A0A6L8W394_9PROT</name>
<dbReference type="Pfam" id="PF13413">
    <property type="entry name" value="HTH_25"/>
    <property type="match status" value="1"/>
</dbReference>
<gene>
    <name evidence="4" type="ORF">GQE98_00040</name>
</gene>
<dbReference type="EMBL" id="WTUW01000001">
    <property type="protein sequence ID" value="MZR29012.1"/>
    <property type="molecule type" value="Genomic_DNA"/>
</dbReference>
<dbReference type="InterPro" id="IPR010982">
    <property type="entry name" value="Lambda_DNA-bd_dom_sf"/>
</dbReference>